<protein>
    <recommendedName>
        <fullName evidence="6">Mid2 domain-containing protein</fullName>
    </recommendedName>
</protein>
<evidence type="ECO:0000256" key="2">
    <source>
        <dbReference type="SAM" id="Phobius"/>
    </source>
</evidence>
<proteinExistence type="predicted"/>
<feature type="region of interest" description="Disordered" evidence="1">
    <location>
        <begin position="250"/>
        <end position="319"/>
    </location>
</feature>
<dbReference type="KEGG" id="mrr:Moror_17919"/>
<evidence type="ECO:0008006" key="6">
    <source>
        <dbReference type="Google" id="ProtNLM"/>
    </source>
</evidence>
<keyword evidence="3" id="KW-0732">Signal</keyword>
<comment type="caution">
    <text evidence="4">The sequence shown here is derived from an EMBL/GenBank/DDBJ whole genome shotgun (WGS) entry which is preliminary data.</text>
</comment>
<keyword evidence="2" id="KW-0472">Membrane</keyword>
<dbReference type="Proteomes" id="UP000017559">
    <property type="component" value="Unassembled WGS sequence"/>
</dbReference>
<feature type="region of interest" description="Disordered" evidence="1">
    <location>
        <begin position="202"/>
        <end position="222"/>
    </location>
</feature>
<feature type="signal peptide" evidence="3">
    <location>
        <begin position="1"/>
        <end position="20"/>
    </location>
</feature>
<keyword evidence="5" id="KW-1185">Reference proteome</keyword>
<feature type="compositionally biased region" description="Basic and acidic residues" evidence="1">
    <location>
        <begin position="274"/>
        <end position="288"/>
    </location>
</feature>
<evidence type="ECO:0000256" key="1">
    <source>
        <dbReference type="SAM" id="MobiDB-lite"/>
    </source>
</evidence>
<evidence type="ECO:0000313" key="4">
    <source>
        <dbReference type="EMBL" id="ESK97204.1"/>
    </source>
</evidence>
<accession>V2YZS6</accession>
<feature type="transmembrane region" description="Helical" evidence="2">
    <location>
        <begin position="173"/>
        <end position="198"/>
    </location>
</feature>
<keyword evidence="2" id="KW-1133">Transmembrane helix</keyword>
<keyword evidence="2" id="KW-0812">Transmembrane</keyword>
<sequence length="319" mass="35128">MYYLSLRLSVLILLSSTNFAFELQVPSNIAVFESTLFSWIWNNTDPELIGIMVENRSRCFPTLQLQDLDLNRVVVQKIDLVTATKIGNDRMGTARIWLNIPGQIFLCAYSYQWSLIDQQAKNLTLVASSTNITVVNPPSQILPTYTIVNTMGSSITSTSTALSNNHPARPVPLPGIIAGAVLGGVTTTLFVMIGSCIYQQKRKKGQHQPPVSEPTISPFLDYNPHSQRIMKQKAYHQECTAGGQTPVSQVHVHGAQDDPSAQLEGTSNEGPYHGQRERQTLYHNDSRWRPSLSSAPSDSSTGTSSTIVEEMSPTYEAAS</sequence>
<gene>
    <name evidence="4" type="ORF">Moror_17919</name>
</gene>
<reference evidence="4 5" key="1">
    <citation type="journal article" date="2014" name="BMC Genomics">
        <title>Genome and secretome analysis of the hemibiotrophic fungal pathogen, Moniliophthora roreri, which causes frosty pod rot disease of cacao: mechanisms of the biotrophic and necrotrophic phases.</title>
        <authorList>
            <person name="Meinhardt L.W."/>
            <person name="Costa G.G.L."/>
            <person name="Thomazella D.P.T."/>
            <person name="Teixeira P.J.P.L."/>
            <person name="Carazzolle M.F."/>
            <person name="Schuster S.C."/>
            <person name="Carlson J.E."/>
            <person name="Guiltinan M.J."/>
            <person name="Mieczkowski P."/>
            <person name="Farmer A."/>
            <person name="Ramaraj T."/>
            <person name="Crozier J."/>
            <person name="Davis R.E."/>
            <person name="Shao J."/>
            <person name="Melnick R.L."/>
            <person name="Pereira G.A.G."/>
            <person name="Bailey B.A."/>
        </authorList>
    </citation>
    <scope>NUCLEOTIDE SEQUENCE [LARGE SCALE GENOMIC DNA]</scope>
    <source>
        <strain evidence="4 5">MCA 2997</strain>
    </source>
</reference>
<dbReference type="EMBL" id="AWSO01000031">
    <property type="protein sequence ID" value="ESK97204.1"/>
    <property type="molecule type" value="Genomic_DNA"/>
</dbReference>
<feature type="chain" id="PRO_5004713167" description="Mid2 domain-containing protein" evidence="3">
    <location>
        <begin position="21"/>
        <end position="319"/>
    </location>
</feature>
<name>V2YZS6_MONRO</name>
<feature type="compositionally biased region" description="Low complexity" evidence="1">
    <location>
        <begin position="291"/>
        <end position="306"/>
    </location>
</feature>
<evidence type="ECO:0000256" key="3">
    <source>
        <dbReference type="SAM" id="SignalP"/>
    </source>
</evidence>
<evidence type="ECO:0000313" key="5">
    <source>
        <dbReference type="Proteomes" id="UP000017559"/>
    </source>
</evidence>
<dbReference type="AlphaFoldDB" id="V2YZS6"/>
<dbReference type="HOGENOM" id="CLU_839603_0_0_1"/>
<organism evidence="4 5">
    <name type="scientific">Moniliophthora roreri (strain MCA 2997)</name>
    <name type="common">Cocoa frosty pod rot fungus</name>
    <name type="synonym">Crinipellis roreri</name>
    <dbReference type="NCBI Taxonomy" id="1381753"/>
    <lineage>
        <taxon>Eukaryota</taxon>
        <taxon>Fungi</taxon>
        <taxon>Dikarya</taxon>
        <taxon>Basidiomycota</taxon>
        <taxon>Agaricomycotina</taxon>
        <taxon>Agaricomycetes</taxon>
        <taxon>Agaricomycetidae</taxon>
        <taxon>Agaricales</taxon>
        <taxon>Marasmiineae</taxon>
        <taxon>Marasmiaceae</taxon>
        <taxon>Moniliophthora</taxon>
    </lineage>
</organism>